<evidence type="ECO:0000313" key="2">
    <source>
        <dbReference type="Proteomes" id="UP000595095"/>
    </source>
</evidence>
<evidence type="ECO:0000313" key="1">
    <source>
        <dbReference type="EMBL" id="QPG04362.1"/>
    </source>
</evidence>
<dbReference type="Proteomes" id="UP000595095">
    <property type="component" value="Chromosome"/>
</dbReference>
<dbReference type="InterPro" id="IPR036866">
    <property type="entry name" value="RibonucZ/Hydroxyglut_hydro"/>
</dbReference>
<name>A0A7S9DUV3_9ALTE</name>
<gene>
    <name evidence="1" type="ORF">IT774_08740</name>
</gene>
<dbReference type="InterPro" id="IPR052159">
    <property type="entry name" value="Competence_DNA_uptake"/>
</dbReference>
<dbReference type="AlphaFoldDB" id="A0A7S9DUV3"/>
<sequence length="212" mass="24223">MHYLNIKQLHEVFISHFDNDHAGGLPDIEAAREQWQFRQPVITARQQCQRGFIRHWQGLTIEALWPLPGNTIDDNNHSCVLRIGAGKDWVLIAADIERSAEYALLYADILSPVTVLIAPHHGSKTSSGRMFVKTVDPQHVVFTTARHNRWNFPAPQVMRRYRQQGSQMHNTAVSGYLRFTFGATTGVHLTSAEKMLSRWYHPGSQSRVWPDS</sequence>
<dbReference type="KEGG" id="smaa:IT774_08740"/>
<organism evidence="1 2">
    <name type="scientific">Salinimonas marina</name>
    <dbReference type="NCBI Taxonomy" id="2785918"/>
    <lineage>
        <taxon>Bacteria</taxon>
        <taxon>Pseudomonadati</taxon>
        <taxon>Pseudomonadota</taxon>
        <taxon>Gammaproteobacteria</taxon>
        <taxon>Alteromonadales</taxon>
        <taxon>Alteromonadaceae</taxon>
        <taxon>Alteromonas/Salinimonas group</taxon>
        <taxon>Salinimonas</taxon>
    </lineage>
</organism>
<dbReference type="PANTHER" id="PTHR30619">
    <property type="entry name" value="DNA INTERNALIZATION/COMPETENCE PROTEIN COMEC/REC2"/>
    <property type="match status" value="1"/>
</dbReference>
<dbReference type="RefSeq" id="WP_195809458.1">
    <property type="nucleotide sequence ID" value="NZ_CP064795.1"/>
</dbReference>
<dbReference type="SUPFAM" id="SSF56281">
    <property type="entry name" value="Metallo-hydrolase/oxidoreductase"/>
    <property type="match status" value="1"/>
</dbReference>
<protein>
    <recommendedName>
        <fullName evidence="3">Metallo-beta-lactamase domain-containing protein</fullName>
    </recommendedName>
</protein>
<reference evidence="1 2" key="1">
    <citation type="submission" date="2020-11" db="EMBL/GenBank/DDBJ databases">
        <title>Complete genome sequence for Salinimonas sp. strain G2-b.</title>
        <authorList>
            <person name="Park S.-J."/>
        </authorList>
    </citation>
    <scope>NUCLEOTIDE SEQUENCE [LARGE SCALE GENOMIC DNA]</scope>
    <source>
        <strain evidence="1 2">G2-b</strain>
    </source>
</reference>
<proteinExistence type="predicted"/>
<dbReference type="Gene3D" id="3.60.15.10">
    <property type="entry name" value="Ribonuclease Z/Hydroxyacylglutathione hydrolase-like"/>
    <property type="match status" value="1"/>
</dbReference>
<dbReference type="PANTHER" id="PTHR30619:SF1">
    <property type="entry name" value="RECOMBINATION PROTEIN 2"/>
    <property type="match status" value="1"/>
</dbReference>
<evidence type="ECO:0008006" key="3">
    <source>
        <dbReference type="Google" id="ProtNLM"/>
    </source>
</evidence>
<dbReference type="EMBL" id="CP064795">
    <property type="protein sequence ID" value="QPG04362.1"/>
    <property type="molecule type" value="Genomic_DNA"/>
</dbReference>
<accession>A0A7S9DUV3</accession>
<keyword evidence="2" id="KW-1185">Reference proteome</keyword>